<comment type="similarity">
    <text evidence="2">In the N-terminal section; belongs to the phytochrome family.</text>
</comment>
<dbReference type="SUPFAM" id="SSF47384">
    <property type="entry name" value="Homodimeric domain of signal transducing histidine kinase"/>
    <property type="match status" value="1"/>
</dbReference>
<organism evidence="13 14">
    <name type="scientific">Phormidesmis priestleyi</name>
    <dbReference type="NCBI Taxonomy" id="268141"/>
    <lineage>
        <taxon>Bacteria</taxon>
        <taxon>Bacillati</taxon>
        <taxon>Cyanobacteriota</taxon>
        <taxon>Cyanophyceae</taxon>
        <taxon>Leptolyngbyales</taxon>
        <taxon>Leptolyngbyaceae</taxon>
        <taxon>Phormidesmis</taxon>
    </lineage>
</organism>
<keyword evidence="6" id="KW-0418">Kinase</keyword>
<evidence type="ECO:0000259" key="10">
    <source>
        <dbReference type="PROSITE" id="PS50046"/>
    </source>
</evidence>
<dbReference type="GO" id="GO:0005886">
    <property type="term" value="C:plasma membrane"/>
    <property type="evidence" value="ECO:0007669"/>
    <property type="project" value="TreeGrafter"/>
</dbReference>
<dbReference type="PROSITE" id="PS50046">
    <property type="entry name" value="PHYTOCHROME_2"/>
    <property type="match status" value="1"/>
</dbReference>
<keyword evidence="5" id="KW-0808">Transferase</keyword>
<dbReference type="FunFam" id="3.30.565.10:FF:000006">
    <property type="entry name" value="Sensor histidine kinase WalK"/>
    <property type="match status" value="1"/>
</dbReference>
<evidence type="ECO:0000256" key="9">
    <source>
        <dbReference type="SAM" id="Coils"/>
    </source>
</evidence>
<dbReference type="InterPro" id="IPR016132">
    <property type="entry name" value="Phyto_chromo_attachment"/>
</dbReference>
<dbReference type="CDD" id="cd00082">
    <property type="entry name" value="HisKA"/>
    <property type="match status" value="1"/>
</dbReference>
<dbReference type="Gene3D" id="3.30.450.20">
    <property type="entry name" value="PAS domain"/>
    <property type="match status" value="2"/>
</dbReference>
<dbReference type="PRINTS" id="PR00344">
    <property type="entry name" value="BCTRLSENSOR"/>
</dbReference>
<reference evidence="13 14" key="2">
    <citation type="submission" date="2018-06" db="EMBL/GenBank/DDBJ databases">
        <title>Metagenomic assembly of (sub)arctic Cyanobacteria and their associated microbiome from non-axenic cultures.</title>
        <authorList>
            <person name="Baurain D."/>
        </authorList>
    </citation>
    <scope>NUCLEOTIDE SEQUENCE [LARGE SCALE GENOMIC DNA]</scope>
    <source>
        <strain evidence="13">ULC027bin1</strain>
    </source>
</reference>
<dbReference type="Gene3D" id="3.30.565.10">
    <property type="entry name" value="Histidine kinase-like ATPase, C-terminal domain"/>
    <property type="match status" value="1"/>
</dbReference>
<feature type="coiled-coil region" evidence="9">
    <location>
        <begin position="379"/>
        <end position="406"/>
    </location>
</feature>
<dbReference type="PANTHER" id="PTHR43047:SF72">
    <property type="entry name" value="OSMOSENSING HISTIDINE PROTEIN KINASE SLN1"/>
    <property type="match status" value="1"/>
</dbReference>
<comment type="catalytic activity">
    <reaction evidence="1">
        <text>ATP + protein L-histidine = ADP + protein N-phospho-L-histidine.</text>
        <dbReference type="EC" id="2.7.13.3"/>
    </reaction>
</comment>
<dbReference type="Proteomes" id="UP000249794">
    <property type="component" value="Unassembled WGS sequence"/>
</dbReference>
<dbReference type="Pfam" id="PF00512">
    <property type="entry name" value="HisKA"/>
    <property type="match status" value="1"/>
</dbReference>
<evidence type="ECO:0000256" key="5">
    <source>
        <dbReference type="ARBA" id="ARBA00022679"/>
    </source>
</evidence>
<dbReference type="InterPro" id="IPR001610">
    <property type="entry name" value="PAC"/>
</dbReference>
<dbReference type="InterPro" id="IPR000014">
    <property type="entry name" value="PAS"/>
</dbReference>
<keyword evidence="8" id="KW-0472">Membrane</keyword>
<dbReference type="InterPro" id="IPR005467">
    <property type="entry name" value="His_kinase_dom"/>
</dbReference>
<dbReference type="SMART" id="SM00387">
    <property type="entry name" value="HATPase_c"/>
    <property type="match status" value="1"/>
</dbReference>
<name>A0A2W4ZRC7_9CYAN</name>
<dbReference type="EC" id="2.7.13.3" evidence="3"/>
<protein>
    <recommendedName>
        <fullName evidence="3">histidine kinase</fullName>
        <ecNumber evidence="3">2.7.13.3</ecNumber>
    </recommendedName>
</protein>
<evidence type="ECO:0000256" key="3">
    <source>
        <dbReference type="ARBA" id="ARBA00012438"/>
    </source>
</evidence>
<dbReference type="NCBIfam" id="TIGR00229">
    <property type="entry name" value="sensory_box"/>
    <property type="match status" value="2"/>
</dbReference>
<dbReference type="SUPFAM" id="SSF55874">
    <property type="entry name" value="ATPase domain of HSP90 chaperone/DNA topoisomerase II/histidine kinase"/>
    <property type="match status" value="1"/>
</dbReference>
<keyword evidence="7" id="KW-0902">Two-component regulatory system</keyword>
<dbReference type="InterPro" id="IPR029016">
    <property type="entry name" value="GAF-like_dom_sf"/>
</dbReference>
<dbReference type="InterPro" id="IPR003661">
    <property type="entry name" value="HisK_dim/P_dom"/>
</dbReference>
<dbReference type="InterPro" id="IPR004358">
    <property type="entry name" value="Sig_transdc_His_kin-like_C"/>
</dbReference>
<dbReference type="InterPro" id="IPR003018">
    <property type="entry name" value="GAF"/>
</dbReference>
<dbReference type="FunFam" id="1.10.287.130:FF:000001">
    <property type="entry name" value="Two-component sensor histidine kinase"/>
    <property type="match status" value="1"/>
</dbReference>
<evidence type="ECO:0000256" key="1">
    <source>
        <dbReference type="ARBA" id="ARBA00000085"/>
    </source>
</evidence>
<dbReference type="PROSITE" id="PS50109">
    <property type="entry name" value="HIS_KIN"/>
    <property type="match status" value="1"/>
</dbReference>
<evidence type="ECO:0000313" key="14">
    <source>
        <dbReference type="Proteomes" id="UP000249794"/>
    </source>
</evidence>
<sequence length="777" mass="86347">MSDLSEMGLPNLETETILEPEAILDTAGTLIVVFNRQGEIQRFNRTCETMTGYAESEVRGHRAWDFLLAPEERLAMRGIFDRLVGGQTNTYSRTTWLGKGGEKLVIAWSNTVLANAQGSVEFVISSGIDVTEQHKSQRQLEGQYRQSHLLAEITREVAQASDIKEILQTTVSEVQALLGCDRVLILQALPPDAPLEFFSNLPADAVQCSANAAAEAVTDPAHSLFPQAQYAQYNSEISVSSALLPPALTHHPLLSATYIDHYRQQSISVIDTMSGLGISPAIVDILNDLAVKSELVVPILTQTAVKVDTCHSRQKTLANRHADSFWGLLIAHQCDQSRRWSPLEIDLMQQLASQIGVAINQAELLGHLEELVEARTAELTAINQQLRQEMRERQKSERAMRRSEKQLRLITNALPALVSYIDTYHRYRFNNYAYETWYDIPYQQIKGKQVTDIVSPQVYQQMLPYLEQALAGEKVTYEAEMMLSGGQRLWASISYIPDVQENRVQGLFSLISDISTSKAAEHLKDEFVSVVSHELRTPLTSIHGSLKLLSTGRLGQLGMQGQNLIDIALNNTERLTRLINDVLDLEKMSAGRVNIIPVRCSALELIKNATQAMQSMASEYGITLTVGISSSDSLAEKTYLDPSTPDPSTPQNLEVWADPDQIMQALTNLLSNAIKFSPRGAAVLIKVREMKARSNKVEFLVKDYGRGIPSDKLETIFERFQQVDTSDARERGGTGLGLAICRGIVQQHEGRIWVKSVHGQGSSFYFTLPKPSNAQAL</sequence>
<feature type="domain" description="Phytochrome chromophore attachment site" evidence="10">
    <location>
        <begin position="162"/>
        <end position="354"/>
    </location>
</feature>
<evidence type="ECO:0000256" key="7">
    <source>
        <dbReference type="ARBA" id="ARBA00023012"/>
    </source>
</evidence>
<dbReference type="SMART" id="SM00065">
    <property type="entry name" value="GAF"/>
    <property type="match status" value="1"/>
</dbReference>
<reference evidence="14" key="1">
    <citation type="submission" date="2018-04" db="EMBL/GenBank/DDBJ databases">
        <authorList>
            <person name="Cornet L."/>
        </authorList>
    </citation>
    <scope>NUCLEOTIDE SEQUENCE [LARGE SCALE GENOMIC DNA]</scope>
</reference>
<dbReference type="Gene3D" id="3.30.450.40">
    <property type="match status" value="1"/>
</dbReference>
<dbReference type="Pfam" id="PF01590">
    <property type="entry name" value="GAF"/>
    <property type="match status" value="1"/>
</dbReference>
<dbReference type="InterPro" id="IPR036097">
    <property type="entry name" value="HisK_dim/P_sf"/>
</dbReference>
<proteinExistence type="inferred from homology"/>
<dbReference type="SMART" id="SM00086">
    <property type="entry name" value="PAC"/>
    <property type="match status" value="2"/>
</dbReference>
<dbReference type="InterPro" id="IPR003594">
    <property type="entry name" value="HATPase_dom"/>
</dbReference>
<dbReference type="SUPFAM" id="SSF55785">
    <property type="entry name" value="PYP-like sensor domain (PAS domain)"/>
    <property type="match status" value="2"/>
</dbReference>
<dbReference type="Pfam" id="PF08448">
    <property type="entry name" value="PAS_4"/>
    <property type="match status" value="2"/>
</dbReference>
<evidence type="ECO:0000256" key="2">
    <source>
        <dbReference type="ARBA" id="ARBA00006402"/>
    </source>
</evidence>
<dbReference type="GO" id="GO:0009927">
    <property type="term" value="F:histidine phosphotransfer kinase activity"/>
    <property type="evidence" value="ECO:0007669"/>
    <property type="project" value="TreeGrafter"/>
</dbReference>
<gene>
    <name evidence="13" type="ORF">DCF15_01540</name>
</gene>
<dbReference type="InterPro" id="IPR036890">
    <property type="entry name" value="HATPase_C_sf"/>
</dbReference>
<evidence type="ECO:0000313" key="13">
    <source>
        <dbReference type="EMBL" id="PZO60745.1"/>
    </source>
</evidence>
<dbReference type="SMART" id="SM00388">
    <property type="entry name" value="HisKA"/>
    <property type="match status" value="1"/>
</dbReference>
<dbReference type="InterPro" id="IPR035965">
    <property type="entry name" value="PAS-like_dom_sf"/>
</dbReference>
<evidence type="ECO:0000256" key="6">
    <source>
        <dbReference type="ARBA" id="ARBA00022777"/>
    </source>
</evidence>
<dbReference type="CDD" id="cd00130">
    <property type="entry name" value="PAS"/>
    <property type="match status" value="1"/>
</dbReference>
<dbReference type="CDD" id="cd16922">
    <property type="entry name" value="HATPase_EvgS-ArcB-TorS-like"/>
    <property type="match status" value="1"/>
</dbReference>
<keyword evidence="4" id="KW-0597">Phosphoprotein</keyword>
<dbReference type="PROSITE" id="PS50112">
    <property type="entry name" value="PAS"/>
    <property type="match status" value="1"/>
</dbReference>
<dbReference type="Gene3D" id="1.10.287.130">
    <property type="match status" value="1"/>
</dbReference>
<dbReference type="AlphaFoldDB" id="A0A2W4ZRC7"/>
<feature type="domain" description="Histidine kinase" evidence="11">
    <location>
        <begin position="530"/>
        <end position="772"/>
    </location>
</feature>
<evidence type="ECO:0000259" key="11">
    <source>
        <dbReference type="PROSITE" id="PS50109"/>
    </source>
</evidence>
<comment type="caution">
    <text evidence="13">The sequence shown here is derived from an EMBL/GenBank/DDBJ whole genome shotgun (WGS) entry which is preliminary data.</text>
</comment>
<dbReference type="PANTHER" id="PTHR43047">
    <property type="entry name" value="TWO-COMPONENT HISTIDINE PROTEIN KINASE"/>
    <property type="match status" value="1"/>
</dbReference>
<evidence type="ECO:0000259" key="12">
    <source>
        <dbReference type="PROSITE" id="PS50112"/>
    </source>
</evidence>
<dbReference type="SMART" id="SM00091">
    <property type="entry name" value="PAS"/>
    <property type="match status" value="2"/>
</dbReference>
<dbReference type="EMBL" id="QBMP01000007">
    <property type="protein sequence ID" value="PZO60745.1"/>
    <property type="molecule type" value="Genomic_DNA"/>
</dbReference>
<evidence type="ECO:0000256" key="8">
    <source>
        <dbReference type="ARBA" id="ARBA00023136"/>
    </source>
</evidence>
<keyword evidence="9" id="KW-0175">Coiled coil</keyword>
<accession>A0A2W4ZRC7</accession>
<dbReference type="InterPro" id="IPR013656">
    <property type="entry name" value="PAS_4"/>
</dbReference>
<evidence type="ECO:0000256" key="4">
    <source>
        <dbReference type="ARBA" id="ARBA00022553"/>
    </source>
</evidence>
<feature type="domain" description="PAS" evidence="12">
    <location>
        <begin position="23"/>
        <end position="87"/>
    </location>
</feature>
<dbReference type="GO" id="GO:0000155">
    <property type="term" value="F:phosphorelay sensor kinase activity"/>
    <property type="evidence" value="ECO:0007669"/>
    <property type="project" value="InterPro"/>
</dbReference>
<dbReference type="Pfam" id="PF02518">
    <property type="entry name" value="HATPase_c"/>
    <property type="match status" value="1"/>
</dbReference>
<dbReference type="SUPFAM" id="SSF55781">
    <property type="entry name" value="GAF domain-like"/>
    <property type="match status" value="1"/>
</dbReference>